<protein>
    <recommendedName>
        <fullName evidence="1">Ubiquitin-like domain-containing protein</fullName>
    </recommendedName>
</protein>
<accession>A0AAP0ET30</accession>
<evidence type="ECO:0000259" key="1">
    <source>
        <dbReference type="PROSITE" id="PS50053"/>
    </source>
</evidence>
<dbReference type="Proteomes" id="UP001420932">
    <property type="component" value="Unassembled WGS sequence"/>
</dbReference>
<sequence>MHLKADLGDMLVAVQSSEEGITTDFKIEIDSWSTMGDMKRKINERSGIHPYAQIIHYNGQHITDDDEAVFIRDVVPKYSESPEEPFTLTVEKVLVNTDIFYHLPNYASDPDKDPPPPVPLPRVTYAVKEVRPYRRRHACSIM</sequence>
<dbReference type="SUPFAM" id="SSF54236">
    <property type="entry name" value="Ubiquitin-like"/>
    <property type="match status" value="1"/>
</dbReference>
<organism evidence="2 3">
    <name type="scientific">Stephania yunnanensis</name>
    <dbReference type="NCBI Taxonomy" id="152371"/>
    <lineage>
        <taxon>Eukaryota</taxon>
        <taxon>Viridiplantae</taxon>
        <taxon>Streptophyta</taxon>
        <taxon>Embryophyta</taxon>
        <taxon>Tracheophyta</taxon>
        <taxon>Spermatophyta</taxon>
        <taxon>Magnoliopsida</taxon>
        <taxon>Ranunculales</taxon>
        <taxon>Menispermaceae</taxon>
        <taxon>Menispermoideae</taxon>
        <taxon>Cissampelideae</taxon>
        <taxon>Stephania</taxon>
    </lineage>
</organism>
<dbReference type="Gene3D" id="3.10.20.90">
    <property type="entry name" value="Phosphatidylinositol 3-kinase Catalytic Subunit, Chain A, domain 1"/>
    <property type="match status" value="1"/>
</dbReference>
<dbReference type="InterPro" id="IPR000626">
    <property type="entry name" value="Ubiquitin-like_dom"/>
</dbReference>
<keyword evidence="3" id="KW-1185">Reference proteome</keyword>
<proteinExistence type="predicted"/>
<evidence type="ECO:0000313" key="3">
    <source>
        <dbReference type="Proteomes" id="UP001420932"/>
    </source>
</evidence>
<gene>
    <name evidence="2" type="ORF">Syun_024835</name>
</gene>
<dbReference type="InterPro" id="IPR029071">
    <property type="entry name" value="Ubiquitin-like_domsf"/>
</dbReference>
<reference evidence="2 3" key="1">
    <citation type="submission" date="2024-01" db="EMBL/GenBank/DDBJ databases">
        <title>Genome assemblies of Stephania.</title>
        <authorList>
            <person name="Yang L."/>
        </authorList>
    </citation>
    <scope>NUCLEOTIDE SEQUENCE [LARGE SCALE GENOMIC DNA]</scope>
    <source>
        <strain evidence="2">YNDBR</strain>
        <tissue evidence="2">Leaf</tissue>
    </source>
</reference>
<comment type="caution">
    <text evidence="2">The sequence shown here is derived from an EMBL/GenBank/DDBJ whole genome shotgun (WGS) entry which is preliminary data.</text>
</comment>
<name>A0AAP0ET30_9MAGN</name>
<dbReference type="EMBL" id="JBBNAF010000011">
    <property type="protein sequence ID" value="KAK9097790.1"/>
    <property type="molecule type" value="Genomic_DNA"/>
</dbReference>
<dbReference type="PROSITE" id="PS50053">
    <property type="entry name" value="UBIQUITIN_2"/>
    <property type="match status" value="1"/>
</dbReference>
<dbReference type="AlphaFoldDB" id="A0AAP0ET30"/>
<evidence type="ECO:0000313" key="2">
    <source>
        <dbReference type="EMBL" id="KAK9097790.1"/>
    </source>
</evidence>
<feature type="domain" description="Ubiquitin-like" evidence="1">
    <location>
        <begin position="10"/>
        <end position="65"/>
    </location>
</feature>